<dbReference type="EMBL" id="JACXYZ010000003">
    <property type="protein sequence ID" value="MBD3926575.1"/>
    <property type="molecule type" value="Genomic_DNA"/>
</dbReference>
<evidence type="ECO:0000313" key="1">
    <source>
        <dbReference type="EMBL" id="MBD3926575.1"/>
    </source>
</evidence>
<evidence type="ECO:0008006" key="3">
    <source>
        <dbReference type="Google" id="ProtNLM"/>
    </source>
</evidence>
<organism evidence="1 2">
    <name type="scientific">Nocardioides cavernae</name>
    <dbReference type="NCBI Taxonomy" id="1921566"/>
    <lineage>
        <taxon>Bacteria</taxon>
        <taxon>Bacillati</taxon>
        <taxon>Actinomycetota</taxon>
        <taxon>Actinomycetes</taxon>
        <taxon>Propionibacteriales</taxon>
        <taxon>Nocardioidaceae</taxon>
        <taxon>Nocardioides</taxon>
    </lineage>
</organism>
<name>A0ABR8NFC8_9ACTN</name>
<gene>
    <name evidence="1" type="ORF">IEZ26_18270</name>
</gene>
<reference evidence="1 2" key="1">
    <citation type="submission" date="2020-09" db="EMBL/GenBank/DDBJ databases">
        <title>novel species in genus Nocardioides.</title>
        <authorList>
            <person name="Zhang G."/>
        </authorList>
    </citation>
    <scope>NUCLEOTIDE SEQUENCE [LARGE SCALE GENOMIC DNA]</scope>
    <source>
        <strain evidence="1 2">KCTC 39551</strain>
    </source>
</reference>
<sequence>MAPDPADPSWLPDRQLAVALAHADALADTMCHILYDYLQPGPLSFETVADGDLAHVKVRHIAPLPPAVSRYAADVLTQLRAAVEHAVYAEVEFALGRELTPEEAGRVEMPAATSAKSFTDWLNGRRRKQLAPLRDGSELVRRIRALQPYHRRDTDEHPLRVLAQHTNLTKHRTPAVAAVRLGRVNTWPLNDPDIVVGADGAPLRVGTVLATGPLHKRVPLDIWPTVAIQRPHTGEWKVIAKELGTLSEWVRTVAIPVLVTGDAGMEPRLPARIDLTRGWGDPREAVSAGDPVQADERFVIRIQARHGRGSLVEILLLHPEATSATTIRDWVGGLRDEEVIAHLDALGRAAKRGPIEAGDACLEVIRLAEGSGQPPRG</sequence>
<comment type="caution">
    <text evidence="1">The sequence shown here is derived from an EMBL/GenBank/DDBJ whole genome shotgun (WGS) entry which is preliminary data.</text>
</comment>
<dbReference type="RefSeq" id="WP_191196438.1">
    <property type="nucleotide sequence ID" value="NZ_JACXYZ010000003.1"/>
</dbReference>
<proteinExistence type="predicted"/>
<keyword evidence="2" id="KW-1185">Reference proteome</keyword>
<protein>
    <recommendedName>
        <fullName evidence="3">PE-PGRS family protein</fullName>
    </recommendedName>
</protein>
<dbReference type="Proteomes" id="UP000618818">
    <property type="component" value="Unassembled WGS sequence"/>
</dbReference>
<accession>A0ABR8NFC8</accession>
<evidence type="ECO:0000313" key="2">
    <source>
        <dbReference type="Proteomes" id="UP000618818"/>
    </source>
</evidence>